<accession>A0A3M8TRZ8</accession>
<comment type="caution">
    <text evidence="3">The sequence shown here is derived from an EMBL/GenBank/DDBJ whole genome shotgun (WGS) entry which is preliminary data.</text>
</comment>
<evidence type="ECO:0000313" key="3">
    <source>
        <dbReference type="EMBL" id="RNF94364.1"/>
    </source>
</evidence>
<dbReference type="CDD" id="cd16936">
    <property type="entry name" value="HATPase_RsbW-like"/>
    <property type="match status" value="1"/>
</dbReference>
<gene>
    <name evidence="3" type="ORF">EEJ42_38540</name>
</gene>
<dbReference type="PANTHER" id="PTHR35526">
    <property type="entry name" value="ANTI-SIGMA-F FACTOR RSBW-RELATED"/>
    <property type="match status" value="1"/>
</dbReference>
<evidence type="ECO:0000313" key="4">
    <source>
        <dbReference type="Proteomes" id="UP000275401"/>
    </source>
</evidence>
<protein>
    <submittedName>
        <fullName evidence="3">ATP-binding protein</fullName>
    </submittedName>
</protein>
<evidence type="ECO:0000256" key="1">
    <source>
        <dbReference type="ARBA" id="ARBA00022527"/>
    </source>
</evidence>
<dbReference type="PANTHER" id="PTHR35526:SF3">
    <property type="entry name" value="ANTI-SIGMA-F FACTOR RSBW"/>
    <property type="match status" value="1"/>
</dbReference>
<feature type="domain" description="Histidine kinase/HSP90-like ATPase" evidence="2">
    <location>
        <begin position="23"/>
        <end position="130"/>
    </location>
</feature>
<organism evidence="3 4">
    <name type="scientific">Streptomyces botrytidirepellens</name>
    <dbReference type="NCBI Taxonomy" id="2486417"/>
    <lineage>
        <taxon>Bacteria</taxon>
        <taxon>Bacillati</taxon>
        <taxon>Actinomycetota</taxon>
        <taxon>Actinomycetes</taxon>
        <taxon>Kitasatosporales</taxon>
        <taxon>Streptomycetaceae</taxon>
        <taxon>Streptomyces</taxon>
    </lineage>
</organism>
<keyword evidence="3" id="KW-0067">ATP-binding</keyword>
<dbReference type="SUPFAM" id="SSF55874">
    <property type="entry name" value="ATPase domain of HSP90 chaperone/DNA topoisomerase II/histidine kinase"/>
    <property type="match status" value="1"/>
</dbReference>
<keyword evidence="1" id="KW-0418">Kinase</keyword>
<dbReference type="Gene3D" id="3.30.565.10">
    <property type="entry name" value="Histidine kinase-like ATPase, C-terminal domain"/>
    <property type="match status" value="1"/>
</dbReference>
<dbReference type="RefSeq" id="WP_123106813.1">
    <property type="nucleotide sequence ID" value="NZ_RIBZ01000757.1"/>
</dbReference>
<reference evidence="3 4" key="1">
    <citation type="submission" date="2018-11" db="EMBL/GenBank/DDBJ databases">
        <title>The Potential of Streptomyces as Biocontrol Agents against the Tomato grey mould, Botrytis cinerea (Gray mold) Frontiers in Microbiology.</title>
        <authorList>
            <person name="Li D."/>
        </authorList>
    </citation>
    <scope>NUCLEOTIDE SEQUENCE [LARGE SCALE GENOMIC DNA]</scope>
    <source>
        <strain evidence="3 4">NEAU-LD23</strain>
    </source>
</reference>
<dbReference type="EMBL" id="RIBZ01000757">
    <property type="protein sequence ID" value="RNF94364.1"/>
    <property type="molecule type" value="Genomic_DNA"/>
</dbReference>
<keyword evidence="1" id="KW-0808">Transferase</keyword>
<evidence type="ECO:0000259" key="2">
    <source>
        <dbReference type="Pfam" id="PF13581"/>
    </source>
</evidence>
<dbReference type="InterPro" id="IPR036890">
    <property type="entry name" value="HATPase_C_sf"/>
</dbReference>
<dbReference type="InterPro" id="IPR050267">
    <property type="entry name" value="Anti-sigma-factor_SerPK"/>
</dbReference>
<dbReference type="Pfam" id="PF13581">
    <property type="entry name" value="HATPase_c_2"/>
    <property type="match status" value="1"/>
</dbReference>
<dbReference type="Proteomes" id="UP000275401">
    <property type="component" value="Unassembled WGS sequence"/>
</dbReference>
<dbReference type="GO" id="GO:0005524">
    <property type="term" value="F:ATP binding"/>
    <property type="evidence" value="ECO:0007669"/>
    <property type="project" value="UniProtKB-KW"/>
</dbReference>
<dbReference type="InterPro" id="IPR003594">
    <property type="entry name" value="HATPase_dom"/>
</dbReference>
<sequence length="134" mass="14830">MNEDIAYPPPHYHLTFTTLSAHAARHIRRIVRTFLAMWDMPHLDEAAGLAVTELLANVIKHVPGGSCTVLLLAQEGKLRVEVGDASSVVPVRRAAGPWDENGRGLAMVELVTDAWGVERNQDRPGKKVWFELKA</sequence>
<keyword evidence="1" id="KW-0723">Serine/threonine-protein kinase</keyword>
<dbReference type="AlphaFoldDB" id="A0A3M8TRZ8"/>
<dbReference type="GO" id="GO:0004674">
    <property type="term" value="F:protein serine/threonine kinase activity"/>
    <property type="evidence" value="ECO:0007669"/>
    <property type="project" value="UniProtKB-KW"/>
</dbReference>
<proteinExistence type="predicted"/>
<keyword evidence="3" id="KW-0547">Nucleotide-binding</keyword>
<keyword evidence="4" id="KW-1185">Reference proteome</keyword>
<name>A0A3M8TRZ8_9ACTN</name>